<dbReference type="EMBL" id="CP113361">
    <property type="protein sequence ID" value="WAI01722.1"/>
    <property type="molecule type" value="Genomic_DNA"/>
</dbReference>
<name>A0A9X9T924_METOG</name>
<organism evidence="1 2">
    <name type="scientific">Methanogenium organophilum</name>
    <dbReference type="NCBI Taxonomy" id="2199"/>
    <lineage>
        <taxon>Archaea</taxon>
        <taxon>Methanobacteriati</taxon>
        <taxon>Methanobacteriota</taxon>
        <taxon>Stenosarchaea group</taxon>
        <taxon>Methanomicrobia</taxon>
        <taxon>Methanomicrobiales</taxon>
        <taxon>Methanomicrobiaceae</taxon>
        <taxon>Methanogenium</taxon>
    </lineage>
</organism>
<sequence>MENKEVTDQAYNQTIEMIREYAEKYPDDEFVTANQHILGGVTETWSCGGPIEMSGFLWWAYSAQVICDISQMKGFIFSATGGPDTCVSAFAGPLFGKFAVDPRTIKDGKYRFSLTMGGTGAGSVTLSLYEMNKKYLGTLSGVIAGAGMCNISGTGKITH</sequence>
<accession>A0A9X9T924</accession>
<dbReference type="KEGG" id="mou:OU421_02290"/>
<evidence type="ECO:0000313" key="2">
    <source>
        <dbReference type="Proteomes" id="UP001163096"/>
    </source>
</evidence>
<dbReference type="Proteomes" id="UP001163096">
    <property type="component" value="Chromosome"/>
</dbReference>
<keyword evidence="2" id="KW-1185">Reference proteome</keyword>
<gene>
    <name evidence="1" type="ORF">OU421_02290</name>
</gene>
<dbReference type="RefSeq" id="WP_268186985.1">
    <property type="nucleotide sequence ID" value="NZ_CP113361.1"/>
</dbReference>
<evidence type="ECO:0000313" key="1">
    <source>
        <dbReference type="EMBL" id="WAI01722.1"/>
    </source>
</evidence>
<dbReference type="GeneID" id="76833894"/>
<protein>
    <submittedName>
        <fullName evidence="1">Uncharacterized protein</fullName>
    </submittedName>
</protein>
<proteinExistence type="predicted"/>
<dbReference type="AlphaFoldDB" id="A0A9X9T924"/>
<reference evidence="1" key="1">
    <citation type="submission" date="2022-11" db="EMBL/GenBank/DDBJ databases">
        <title>Complete genome sequence of Methanogenium organophilum DSM 3596.</title>
        <authorList>
            <person name="Chen S.-C."/>
            <person name="Lai S.-J."/>
            <person name="You Y.-T."/>
        </authorList>
    </citation>
    <scope>NUCLEOTIDE SEQUENCE</scope>
    <source>
        <strain evidence="1">DSM 3596</strain>
    </source>
</reference>